<proteinExistence type="predicted"/>
<name>C6LKW1_9FIRM</name>
<evidence type="ECO:0000313" key="2">
    <source>
        <dbReference type="Proteomes" id="UP000005561"/>
    </source>
</evidence>
<dbReference type="AlphaFoldDB" id="C6LKW1"/>
<gene>
    <name evidence="1" type="ORF">BRYFOR_09308</name>
</gene>
<reference evidence="1" key="1">
    <citation type="submission" date="2009-07" db="EMBL/GenBank/DDBJ databases">
        <authorList>
            <person name="Weinstock G."/>
            <person name="Sodergren E."/>
            <person name="Clifton S."/>
            <person name="Fulton L."/>
            <person name="Fulton B."/>
            <person name="Courtney L."/>
            <person name="Fronick C."/>
            <person name="Harrison M."/>
            <person name="Strong C."/>
            <person name="Farmer C."/>
            <person name="Delahaunty K."/>
            <person name="Markovic C."/>
            <person name="Hall O."/>
            <person name="Minx P."/>
            <person name="Tomlinson C."/>
            <person name="Mitreva M."/>
            <person name="Nelson J."/>
            <person name="Hou S."/>
            <person name="Wollam A."/>
            <person name="Pepin K.H."/>
            <person name="Johnson M."/>
            <person name="Bhonagiri V."/>
            <person name="Nash W.E."/>
            <person name="Warren W."/>
            <person name="Chinwalla A."/>
            <person name="Mardis E.R."/>
            <person name="Wilson R.K."/>
        </authorList>
    </citation>
    <scope>NUCLEOTIDE SEQUENCE [LARGE SCALE GENOMIC DNA]</scope>
    <source>
        <strain evidence="1">DSM 14469</strain>
    </source>
</reference>
<protein>
    <submittedName>
        <fullName evidence="1">Uncharacterized protein</fullName>
    </submittedName>
</protein>
<evidence type="ECO:0000313" key="1">
    <source>
        <dbReference type="EMBL" id="EET58709.1"/>
    </source>
</evidence>
<dbReference type="EMBL" id="ACCL02000026">
    <property type="protein sequence ID" value="EET58709.1"/>
    <property type="molecule type" value="Genomic_DNA"/>
</dbReference>
<dbReference type="Proteomes" id="UP000005561">
    <property type="component" value="Unassembled WGS sequence"/>
</dbReference>
<comment type="caution">
    <text evidence="1">The sequence shown here is derived from an EMBL/GenBank/DDBJ whole genome shotgun (WGS) entry which is preliminary data.</text>
</comment>
<organism evidence="1 2">
    <name type="scientific">Marvinbryantia formatexigens DSM 14469</name>
    <dbReference type="NCBI Taxonomy" id="478749"/>
    <lineage>
        <taxon>Bacteria</taxon>
        <taxon>Bacillati</taxon>
        <taxon>Bacillota</taxon>
        <taxon>Clostridia</taxon>
        <taxon>Lachnospirales</taxon>
        <taxon>Lachnospiraceae</taxon>
        <taxon>Marvinbryantia</taxon>
    </lineage>
</organism>
<accession>C6LKW1</accession>
<sequence length="131" mass="15134">MYLINAGKFLILSSTDAYLLTIKYDIANTIGVYLKLNIRTDIIIIRWFWHQSSKQSFNALIRPEAGYRHVFVFDKTASILTSTSPAKPLPYIHVACFHRPYYKRFLLRECTLCISGSPQTFLQIAAHTFNL</sequence>
<keyword evidence="2" id="KW-1185">Reference proteome</keyword>